<dbReference type="EMBL" id="JAQNZF010000003">
    <property type="protein sequence ID" value="MDC2741279.1"/>
    <property type="molecule type" value="Genomic_DNA"/>
</dbReference>
<accession>A0AAW6H9F6</accession>
<gene>
    <name evidence="1" type="ORF">PO382_03470</name>
</gene>
<dbReference type="RefSeq" id="WP_229093027.1">
    <property type="nucleotide sequence ID" value="NZ_JADMTR010000001.1"/>
</dbReference>
<sequence>MGKCRTKRITFASGLSSDCSPCRRVVRGNACSGNTAAHTAPSPAAALRQCLIAIFLHRQRFSDGRCFCAPCRFPCFPVATQWAQRKPPSDSVSMERSWGKSSQKLLLCVTVEAGKVGDYGSYYRLTHTAPASAHTPAQPDYKRQPMRWKPLRKGIPCGTGDSCDAQCGFAPPGTCCRD</sequence>
<organism evidence="1 2">
    <name type="scientific">Bacteroides ovatus</name>
    <dbReference type="NCBI Taxonomy" id="28116"/>
    <lineage>
        <taxon>Bacteria</taxon>
        <taxon>Pseudomonadati</taxon>
        <taxon>Bacteroidota</taxon>
        <taxon>Bacteroidia</taxon>
        <taxon>Bacteroidales</taxon>
        <taxon>Bacteroidaceae</taxon>
        <taxon>Bacteroides</taxon>
    </lineage>
</organism>
<evidence type="ECO:0000313" key="2">
    <source>
        <dbReference type="Proteomes" id="UP001219389"/>
    </source>
</evidence>
<dbReference type="AlphaFoldDB" id="A0AAW6H9F6"/>
<reference evidence="1" key="1">
    <citation type="submission" date="2022-10" db="EMBL/GenBank/DDBJ databases">
        <title>Human gut microbiome strain richness.</title>
        <authorList>
            <person name="Chen-Liaw A."/>
        </authorList>
    </citation>
    <scope>NUCLEOTIDE SEQUENCE</scope>
    <source>
        <strain evidence="1">BSD2780120875st1_E1_BSD2780120875_150330</strain>
    </source>
</reference>
<proteinExistence type="predicted"/>
<evidence type="ECO:0000313" key="1">
    <source>
        <dbReference type="EMBL" id="MDC2741279.1"/>
    </source>
</evidence>
<name>A0AAW6H9F6_BACOV</name>
<protein>
    <submittedName>
        <fullName evidence="1">Uncharacterized protein</fullName>
    </submittedName>
</protein>
<comment type="caution">
    <text evidence="1">The sequence shown here is derived from an EMBL/GenBank/DDBJ whole genome shotgun (WGS) entry which is preliminary data.</text>
</comment>
<dbReference type="Proteomes" id="UP001219389">
    <property type="component" value="Unassembled WGS sequence"/>
</dbReference>